<proteinExistence type="predicted"/>
<feature type="compositionally biased region" description="Basic and acidic residues" evidence="6">
    <location>
        <begin position="147"/>
        <end position="160"/>
    </location>
</feature>
<dbReference type="GO" id="GO:0003677">
    <property type="term" value="F:DNA binding"/>
    <property type="evidence" value="ECO:0007669"/>
    <property type="project" value="UniProtKB-KW"/>
</dbReference>
<evidence type="ECO:0000256" key="4">
    <source>
        <dbReference type="PIRSR" id="PIRSR606118-50"/>
    </source>
</evidence>
<feature type="domain" description="Recombinase" evidence="8">
    <location>
        <begin position="167"/>
        <end position="301"/>
    </location>
</feature>
<dbReference type="InterPro" id="IPR025161">
    <property type="entry name" value="IS402-like_dom"/>
</dbReference>
<dbReference type="SUPFAM" id="SSF53041">
    <property type="entry name" value="Resolvase-like"/>
    <property type="match status" value="1"/>
</dbReference>
<keyword evidence="3" id="KW-0233">DNA recombination</keyword>
<protein>
    <submittedName>
        <fullName evidence="9">Recombinase</fullName>
    </submittedName>
</protein>
<dbReference type="InterPro" id="IPR050639">
    <property type="entry name" value="SSR_resolvase"/>
</dbReference>
<evidence type="ECO:0000313" key="10">
    <source>
        <dbReference type="Proteomes" id="UP000275579"/>
    </source>
</evidence>
<dbReference type="PANTHER" id="PTHR30461">
    <property type="entry name" value="DNA-INVERTASE FROM LAMBDOID PROPHAGE"/>
    <property type="match status" value="1"/>
</dbReference>
<dbReference type="PANTHER" id="PTHR30461:SF2">
    <property type="entry name" value="SERINE RECOMBINASE PINE-RELATED"/>
    <property type="match status" value="1"/>
</dbReference>
<dbReference type="InterPro" id="IPR025110">
    <property type="entry name" value="AMP-bd_C"/>
</dbReference>
<keyword evidence="1" id="KW-0229">DNA integration</keyword>
<dbReference type="PROSITE" id="PS51737">
    <property type="entry name" value="RECOMBINASE_DNA_BIND"/>
    <property type="match status" value="1"/>
</dbReference>
<evidence type="ECO:0000256" key="5">
    <source>
        <dbReference type="PROSITE-ProRule" id="PRU10137"/>
    </source>
</evidence>
<dbReference type="PROSITE" id="PS51736">
    <property type="entry name" value="RECOMBINASES_3"/>
    <property type="match status" value="1"/>
</dbReference>
<dbReference type="Gene3D" id="3.30.300.30">
    <property type="match status" value="1"/>
</dbReference>
<organism evidence="9 10">
    <name type="scientific">Streptomyces lydicus</name>
    <dbReference type="NCBI Taxonomy" id="47763"/>
    <lineage>
        <taxon>Bacteria</taxon>
        <taxon>Bacillati</taxon>
        <taxon>Actinomycetota</taxon>
        <taxon>Actinomycetes</taxon>
        <taxon>Kitasatosporales</taxon>
        <taxon>Streptomycetaceae</taxon>
        <taxon>Streptomyces</taxon>
    </lineage>
</organism>
<dbReference type="InterPro" id="IPR025827">
    <property type="entry name" value="Zn_ribbon_recom_dom"/>
</dbReference>
<dbReference type="Gene3D" id="3.90.1750.20">
    <property type="entry name" value="Putative Large Serine Recombinase, Chain B, Domain 2"/>
    <property type="match status" value="1"/>
</dbReference>
<feature type="domain" description="Resolvase/invertase-type recombinase catalytic" evidence="7">
    <location>
        <begin position="10"/>
        <end position="159"/>
    </location>
</feature>
<evidence type="ECO:0000256" key="2">
    <source>
        <dbReference type="ARBA" id="ARBA00023125"/>
    </source>
</evidence>
<evidence type="ECO:0000256" key="6">
    <source>
        <dbReference type="SAM" id="MobiDB-lite"/>
    </source>
</evidence>
<evidence type="ECO:0000259" key="8">
    <source>
        <dbReference type="PROSITE" id="PS51737"/>
    </source>
</evidence>
<dbReference type="RefSeq" id="WP_127153673.1">
    <property type="nucleotide sequence ID" value="NZ_CP029042.1"/>
</dbReference>
<dbReference type="SUPFAM" id="SSF56801">
    <property type="entry name" value="Acetyl-CoA synthetase-like"/>
    <property type="match status" value="1"/>
</dbReference>
<dbReference type="AlphaFoldDB" id="A0A3Q9K9G3"/>
<dbReference type="GO" id="GO:0015074">
    <property type="term" value="P:DNA integration"/>
    <property type="evidence" value="ECO:0007669"/>
    <property type="project" value="UniProtKB-KW"/>
</dbReference>
<dbReference type="InterPro" id="IPR045851">
    <property type="entry name" value="AMP-bd_C_sf"/>
</dbReference>
<feature type="active site" description="O-(5'-phospho-DNA)-serine intermediate" evidence="4 5">
    <location>
        <position position="18"/>
    </location>
</feature>
<name>A0A3Q9K9G3_9ACTN</name>
<reference evidence="9 10" key="1">
    <citation type="submission" date="2018-04" db="EMBL/GenBank/DDBJ databases">
        <title>Complete genome sequences of Streptomyces lydicus strain WYEC and characterization of antagonistic properties of biological control agents.</title>
        <authorList>
            <person name="Mariita R.M."/>
            <person name="Sello J.K."/>
        </authorList>
    </citation>
    <scope>NUCLEOTIDE SEQUENCE [LARGE SCALE GENOMIC DNA]</scope>
    <source>
        <strain evidence="9 10">WYEC 108</strain>
    </source>
</reference>
<accession>A0A3Q9K9G3</accession>
<gene>
    <name evidence="9" type="ORF">DDE74_31680</name>
</gene>
<dbReference type="Pfam" id="PF13340">
    <property type="entry name" value="DUF4096"/>
    <property type="match status" value="1"/>
</dbReference>
<dbReference type="InterPro" id="IPR036162">
    <property type="entry name" value="Resolvase-like_N_sf"/>
</dbReference>
<evidence type="ECO:0000256" key="3">
    <source>
        <dbReference type="ARBA" id="ARBA00023172"/>
    </source>
</evidence>
<dbReference type="Gene3D" id="3.40.50.1390">
    <property type="entry name" value="Resolvase, N-terminal catalytic domain"/>
    <property type="match status" value="1"/>
</dbReference>
<feature type="region of interest" description="Disordered" evidence="6">
    <location>
        <begin position="147"/>
        <end position="171"/>
    </location>
</feature>
<dbReference type="SMART" id="SM00857">
    <property type="entry name" value="Resolvase"/>
    <property type="match status" value="1"/>
</dbReference>
<dbReference type="Proteomes" id="UP000275579">
    <property type="component" value="Chromosome"/>
</dbReference>
<dbReference type="EMBL" id="CP029042">
    <property type="protein sequence ID" value="AZS74883.1"/>
    <property type="molecule type" value="Genomic_DNA"/>
</dbReference>
<dbReference type="FunFam" id="3.30.300.30:FF:000028">
    <property type="entry name" value="AMP-dependent synthetase"/>
    <property type="match status" value="1"/>
</dbReference>
<dbReference type="Pfam" id="PF00239">
    <property type="entry name" value="Resolvase"/>
    <property type="match status" value="1"/>
</dbReference>
<dbReference type="PROSITE" id="PS00397">
    <property type="entry name" value="RECOMBINASES_1"/>
    <property type="match status" value="1"/>
</dbReference>
<evidence type="ECO:0000256" key="1">
    <source>
        <dbReference type="ARBA" id="ARBA00022908"/>
    </source>
</evidence>
<sequence>MNKTLTPTLCAVDYLRVSTEEQAKGYGIAYTGKRTAKYIEKKGWIHVDTYSDEISGSLEAHERPDLKRLMQDARRTPRPFDMVVVNEGRGIGRTGRAFWKWVWELEDLGVYVAVVKKDYDNTTPTGRSQMRKDADYAEEERELIRERTQGGVQEKAEEGGHPGGVAPYGWRIEDKGKRGKSRIILDDEHAAPLLHQAWKRIVEEGVAPHAVEDEFNRQGIPGPTKDYWPRGSLRHILTGRAVQEAIRVHRDPASNSGRRGTRLNNEGKPLYGETVVIQLPPLFTKEELKRLNVALARTVRGSVPEATIHPLSRCIVGACGKHYTGTSRIGRDDGRAYRCTGKNQQYAGAQRCDCAQINADVLERRVWNEVCALLEDPDRLVSMAEDWIDFGQVGQVDYARRIADLEKQVAANDSAISAAVVAAAKQPDAKVAIEQAVLMLAKERQHAVQLLEDTKLWRQEAEDAAQRGRDLQKLVELARHRLRDMGPEQQAKVLDLLEIQVSILGGIPRKVRSDDGVSAWFRERARRVPLLTDEAWAKVEPVFVDRKGRRLRDPRGTLDAMLYKARTGCPWSGLSAPAGNLASVWQRWLTSGFWGRLMDALVDVPGEAPPEGGVMLPPLEVRGRVDPRMMIGEDLSPEKGGLFKASDYKISPFELESALLEHEAVAEAAVVPAPDPLRLAVPKAYVVLAAGWSPGPETAKLIFEHSRAVLAPYKRIRRLEFADLPKTVSGKIRRIELRERTAQGDGGAEYWEENHR</sequence>
<dbReference type="InterPro" id="IPR011109">
    <property type="entry name" value="DNA_bind_recombinase_dom"/>
</dbReference>
<dbReference type="Pfam" id="PF13408">
    <property type="entry name" value="Zn_ribbon_recom"/>
    <property type="match status" value="1"/>
</dbReference>
<dbReference type="InterPro" id="IPR038109">
    <property type="entry name" value="DNA_bind_recomb_sf"/>
</dbReference>
<dbReference type="GO" id="GO:0000150">
    <property type="term" value="F:DNA strand exchange activity"/>
    <property type="evidence" value="ECO:0007669"/>
    <property type="project" value="InterPro"/>
</dbReference>
<dbReference type="CDD" id="cd00338">
    <property type="entry name" value="Ser_Recombinase"/>
    <property type="match status" value="1"/>
</dbReference>
<keyword evidence="2" id="KW-0238">DNA-binding</keyword>
<dbReference type="InterPro" id="IPR006119">
    <property type="entry name" value="Resolv_N"/>
</dbReference>
<dbReference type="Pfam" id="PF13193">
    <property type="entry name" value="AMP-binding_C"/>
    <property type="match status" value="1"/>
</dbReference>
<evidence type="ECO:0000313" key="9">
    <source>
        <dbReference type="EMBL" id="AZS74883.1"/>
    </source>
</evidence>
<evidence type="ECO:0000259" key="7">
    <source>
        <dbReference type="PROSITE" id="PS51736"/>
    </source>
</evidence>
<dbReference type="InterPro" id="IPR006118">
    <property type="entry name" value="Recombinase_CS"/>
</dbReference>